<evidence type="ECO:0000313" key="2">
    <source>
        <dbReference type="EMBL" id="CCV09399.1"/>
    </source>
</evidence>
<dbReference type="Proteomes" id="UP000012062">
    <property type="component" value="Unassembled WGS sequence"/>
</dbReference>
<gene>
    <name evidence="2" type="ORF">MESS2_p100006</name>
</gene>
<evidence type="ECO:0000313" key="3">
    <source>
        <dbReference type="Proteomes" id="UP000012062"/>
    </source>
</evidence>
<feature type="region of interest" description="Disordered" evidence="1">
    <location>
        <begin position="1"/>
        <end position="86"/>
    </location>
</feature>
<feature type="compositionally biased region" description="Low complexity" evidence="1">
    <location>
        <begin position="19"/>
        <end position="28"/>
    </location>
</feature>
<proteinExistence type="predicted"/>
<keyword evidence="3" id="KW-1185">Reference proteome</keyword>
<evidence type="ECO:0000256" key="1">
    <source>
        <dbReference type="SAM" id="MobiDB-lite"/>
    </source>
</evidence>
<protein>
    <submittedName>
        <fullName evidence="2">Uncharacterized protein</fullName>
    </submittedName>
</protein>
<name>M5EWK2_9HYPH</name>
<dbReference type="AlphaFoldDB" id="M5EWK2"/>
<reference evidence="2 3" key="1">
    <citation type="submission" date="2013-02" db="EMBL/GenBank/DDBJ databases">
        <authorList>
            <person name="Genoscope - CEA"/>
        </authorList>
    </citation>
    <scope>NUCLEOTIDE SEQUENCE [LARGE SCALE GENOMIC DNA]</scope>
    <source>
        <strain evidence="2 3">STM 2683</strain>
    </source>
</reference>
<sequence length="86" mass="9232">MEGEAQAFRRRGTPLNKIADAAAAPQAEPAKEWESDRALQTLAPSQQSVVAAMADDDRNDREEPGRERNGSADSVPSQIAGDRQAV</sequence>
<comment type="caution">
    <text evidence="2">The sequence shown here is derived from an EMBL/GenBank/DDBJ whole genome shotgun (WGS) entry which is preliminary data.</text>
</comment>
<feature type="compositionally biased region" description="Basic and acidic residues" evidence="1">
    <location>
        <begin position="55"/>
        <end position="70"/>
    </location>
</feature>
<dbReference type="EMBL" id="CAUM01000173">
    <property type="protein sequence ID" value="CCV09399.1"/>
    <property type="molecule type" value="Genomic_DNA"/>
</dbReference>
<accession>M5EWK2</accession>
<organism evidence="2 3">
    <name type="scientific">Mesorhizobium metallidurans STM 2683</name>
    <dbReference type="NCBI Taxonomy" id="1297569"/>
    <lineage>
        <taxon>Bacteria</taxon>
        <taxon>Pseudomonadati</taxon>
        <taxon>Pseudomonadota</taxon>
        <taxon>Alphaproteobacteria</taxon>
        <taxon>Hyphomicrobiales</taxon>
        <taxon>Phyllobacteriaceae</taxon>
        <taxon>Mesorhizobium</taxon>
    </lineage>
</organism>